<dbReference type="EMBL" id="JBFWIC010000007">
    <property type="protein sequence ID" value="MEZ0474478.1"/>
    <property type="molecule type" value="Genomic_DNA"/>
</dbReference>
<protein>
    <submittedName>
        <fullName evidence="1">Uncharacterized protein</fullName>
    </submittedName>
</protein>
<sequence length="44" mass="4868">MDEKRLAVIPAQAGIQCDFVAGVEAKAKWMTSFAVVKRFQLALE</sequence>
<reference evidence="1 2" key="1">
    <citation type="submission" date="2024-07" db="EMBL/GenBank/DDBJ databases">
        <title>Luteimonas salilacus sp. nov., isolated from the shore soil of Salt Lake in Tibet of China.</title>
        <authorList>
            <person name="Zhang X."/>
            <person name="Li A."/>
        </authorList>
    </citation>
    <scope>NUCLEOTIDE SEQUENCE [LARGE SCALE GENOMIC DNA]</scope>
    <source>
        <strain evidence="1 2">B3-2-R+30</strain>
    </source>
</reference>
<dbReference type="RefSeq" id="WP_370563644.1">
    <property type="nucleotide sequence ID" value="NZ_JBFWIB010000004.1"/>
</dbReference>
<proteinExistence type="predicted"/>
<name>A0ABV4HP20_9GAMM</name>
<dbReference type="Proteomes" id="UP001566331">
    <property type="component" value="Unassembled WGS sequence"/>
</dbReference>
<evidence type="ECO:0000313" key="2">
    <source>
        <dbReference type="Proteomes" id="UP001566331"/>
    </source>
</evidence>
<gene>
    <name evidence="1" type="ORF">AB6713_07585</name>
</gene>
<comment type="caution">
    <text evidence="1">The sequence shown here is derived from an EMBL/GenBank/DDBJ whole genome shotgun (WGS) entry which is preliminary data.</text>
</comment>
<organism evidence="1 2">
    <name type="scientific">Luteimonas salinilitoris</name>
    <dbReference type="NCBI Taxonomy" id="3237697"/>
    <lineage>
        <taxon>Bacteria</taxon>
        <taxon>Pseudomonadati</taxon>
        <taxon>Pseudomonadota</taxon>
        <taxon>Gammaproteobacteria</taxon>
        <taxon>Lysobacterales</taxon>
        <taxon>Lysobacteraceae</taxon>
        <taxon>Luteimonas</taxon>
    </lineage>
</organism>
<evidence type="ECO:0000313" key="1">
    <source>
        <dbReference type="EMBL" id="MEZ0474478.1"/>
    </source>
</evidence>
<accession>A0ABV4HP20</accession>
<keyword evidence="2" id="KW-1185">Reference proteome</keyword>